<dbReference type="Proteomes" id="UP000694005">
    <property type="component" value="Chromosome A09"/>
</dbReference>
<dbReference type="EMBL" id="LS974625">
    <property type="protein sequence ID" value="CAG7862897.1"/>
    <property type="molecule type" value="Genomic_DNA"/>
</dbReference>
<name>A0A8D9CQF5_BRACM</name>
<gene>
    <name evidence="1" type="ORF">BRAPAZ1V2_A09P33640.2</name>
</gene>
<organism evidence="1 2">
    <name type="scientific">Brassica campestris</name>
    <name type="common">Field mustard</name>
    <dbReference type="NCBI Taxonomy" id="3711"/>
    <lineage>
        <taxon>Eukaryota</taxon>
        <taxon>Viridiplantae</taxon>
        <taxon>Streptophyta</taxon>
        <taxon>Embryophyta</taxon>
        <taxon>Tracheophyta</taxon>
        <taxon>Spermatophyta</taxon>
        <taxon>Magnoliopsida</taxon>
        <taxon>eudicotyledons</taxon>
        <taxon>Gunneridae</taxon>
        <taxon>Pentapetalae</taxon>
        <taxon>rosids</taxon>
        <taxon>malvids</taxon>
        <taxon>Brassicales</taxon>
        <taxon>Brassicaceae</taxon>
        <taxon>Brassiceae</taxon>
        <taxon>Brassica</taxon>
    </lineage>
</organism>
<protein>
    <submittedName>
        <fullName evidence="1">Uncharacterized protein</fullName>
    </submittedName>
</protein>
<evidence type="ECO:0000313" key="1">
    <source>
        <dbReference type="EMBL" id="CAG7862897.1"/>
    </source>
</evidence>
<dbReference type="Gramene" id="A09p33640.2_BraZ1">
    <property type="protein sequence ID" value="A09p33640.2_BraZ1.CDS.1"/>
    <property type="gene ID" value="A09g33640.2_BraZ1"/>
</dbReference>
<accession>A0A8D9CQF5</accession>
<evidence type="ECO:0000313" key="2">
    <source>
        <dbReference type="Proteomes" id="UP000694005"/>
    </source>
</evidence>
<reference evidence="1 2" key="1">
    <citation type="submission" date="2021-07" db="EMBL/GenBank/DDBJ databases">
        <authorList>
            <consortium name="Genoscope - CEA"/>
            <person name="William W."/>
        </authorList>
    </citation>
    <scope>NUCLEOTIDE SEQUENCE [LARGE SCALE GENOMIC DNA]</scope>
</reference>
<proteinExistence type="predicted"/>
<dbReference type="AlphaFoldDB" id="A0A8D9CQF5"/>
<sequence>MEENWLEWKESGTSNGSLVSSSFKSANSWINSCLNPVCSCASNSWTALANPALITLEPDLVVGPLRMMGTSVVGTTTTLGQLPKYTYPIRYNPRLYNLKSNTQ</sequence>